<dbReference type="AlphaFoldDB" id="A0A1T5JL33"/>
<evidence type="ECO:0000256" key="4">
    <source>
        <dbReference type="SAM" id="MobiDB-lite"/>
    </source>
</evidence>
<sequence length="503" mass="53373">MSLRRTHATSPNARAHAKNTPTATIVGAGPNGLSAAVVLARAGVDVTVLERNDTIGGGARTAELTLPGFWHDVCSAVHPMAFASGFFRRFGLTDRVDFVTPEISYAQPLDGGDAGLAYRDLHRTADHLGVDGAQWLRLMGPLVDRAHDVAQATGSPLTRVPRHPLALALFGVRALELAATMGSFRFREDRAPAMLAGVAAHAIMPMPRLASSAAGLVLSVTGHQDGGWPIPIGGSQSIVDAMADDVRAHGGRIETGQHVTSAADLPDSTVTLFDTTPRALVEILGDRMPAGYRRTLERFRYGNGVAKVDFALSGPVPWTNEELHKTGTLHLGGTAAETAAGENQVARGEHPDNPYVLVSQPTRFDPSRAPEGKHTLWAYTHVPADSDRDMTEAIVRQIERFAPGFRDVILGSSSRSAQQMEGYNPNYIGGDISAGEPNLLQLIRRPTLSPTPWRTAVDGVYLCSSATPPGPGVTGLPGAYAATAALRDHFGVTHLPRLGPDPV</sequence>
<evidence type="ECO:0000256" key="2">
    <source>
        <dbReference type="ARBA" id="ARBA00038825"/>
    </source>
</evidence>
<evidence type="ECO:0000313" key="7">
    <source>
        <dbReference type="Proteomes" id="UP000190857"/>
    </source>
</evidence>
<dbReference type="STRING" id="123320.SAMN06309945_1658"/>
<keyword evidence="7" id="KW-1185">Reference proteome</keyword>
<dbReference type="PRINTS" id="PR00419">
    <property type="entry name" value="ADXRDTASE"/>
</dbReference>
<evidence type="ECO:0000256" key="1">
    <source>
        <dbReference type="ARBA" id="ARBA00037217"/>
    </source>
</evidence>
<evidence type="ECO:0000256" key="3">
    <source>
        <dbReference type="ARBA" id="ARBA00040298"/>
    </source>
</evidence>
<feature type="domain" description="Amine oxidase" evidence="5">
    <location>
        <begin position="32"/>
        <end position="468"/>
    </location>
</feature>
<name>A0A1T5JL33_9MICO</name>
<evidence type="ECO:0000313" key="6">
    <source>
        <dbReference type="EMBL" id="SKC52160.1"/>
    </source>
</evidence>
<dbReference type="Proteomes" id="UP000190857">
    <property type="component" value="Unassembled WGS sequence"/>
</dbReference>
<dbReference type="SUPFAM" id="SSF51905">
    <property type="entry name" value="FAD/NAD(P)-binding domain"/>
    <property type="match status" value="1"/>
</dbReference>
<comment type="subunit">
    <text evidence="2">Interacts with COX5B; this interaction may contribute to localize PYROXD2 to the inner face of the inner mitochondrial membrane.</text>
</comment>
<dbReference type="Gene3D" id="3.50.50.60">
    <property type="entry name" value="FAD/NAD(P)-binding domain"/>
    <property type="match status" value="2"/>
</dbReference>
<comment type="function">
    <text evidence="1">Probable oxidoreductase that may play a role as regulator of mitochondrial function.</text>
</comment>
<dbReference type="PANTHER" id="PTHR10668:SF105">
    <property type="entry name" value="DEHYDROGENASE-RELATED"/>
    <property type="match status" value="1"/>
</dbReference>
<dbReference type="InterPro" id="IPR002937">
    <property type="entry name" value="Amino_oxidase"/>
</dbReference>
<protein>
    <recommendedName>
        <fullName evidence="3">Pyridine nucleotide-disulfide oxidoreductase domain-containing protein 2</fullName>
    </recommendedName>
</protein>
<dbReference type="Pfam" id="PF01593">
    <property type="entry name" value="Amino_oxidase"/>
    <property type="match status" value="1"/>
</dbReference>
<accession>A0A1T5JL33</accession>
<dbReference type="RefSeq" id="WP_079727643.1">
    <property type="nucleotide sequence ID" value="NZ_FUZP01000001.1"/>
</dbReference>
<dbReference type="Gene3D" id="3.90.660.50">
    <property type="match status" value="1"/>
</dbReference>
<dbReference type="EMBL" id="FUZP01000001">
    <property type="protein sequence ID" value="SKC52160.1"/>
    <property type="molecule type" value="Genomic_DNA"/>
</dbReference>
<evidence type="ECO:0000259" key="5">
    <source>
        <dbReference type="Pfam" id="PF01593"/>
    </source>
</evidence>
<organism evidence="6 7">
    <name type="scientific">Okibacterium fritillariae</name>
    <dbReference type="NCBI Taxonomy" id="123320"/>
    <lineage>
        <taxon>Bacteria</taxon>
        <taxon>Bacillati</taxon>
        <taxon>Actinomycetota</taxon>
        <taxon>Actinomycetes</taxon>
        <taxon>Micrococcales</taxon>
        <taxon>Microbacteriaceae</taxon>
        <taxon>Okibacterium</taxon>
    </lineage>
</organism>
<feature type="region of interest" description="Disordered" evidence="4">
    <location>
        <begin position="1"/>
        <end position="23"/>
    </location>
</feature>
<gene>
    <name evidence="6" type="ORF">SAMN06309945_1658</name>
</gene>
<dbReference type="OrthoDB" id="833207at2"/>
<dbReference type="PANTHER" id="PTHR10668">
    <property type="entry name" value="PHYTOENE DEHYDROGENASE"/>
    <property type="match status" value="1"/>
</dbReference>
<dbReference type="GO" id="GO:0016491">
    <property type="term" value="F:oxidoreductase activity"/>
    <property type="evidence" value="ECO:0007669"/>
    <property type="project" value="InterPro"/>
</dbReference>
<proteinExistence type="predicted"/>
<dbReference type="InterPro" id="IPR036188">
    <property type="entry name" value="FAD/NAD-bd_sf"/>
</dbReference>
<reference evidence="6 7" key="1">
    <citation type="submission" date="2017-02" db="EMBL/GenBank/DDBJ databases">
        <authorList>
            <person name="Peterson S.W."/>
        </authorList>
    </citation>
    <scope>NUCLEOTIDE SEQUENCE [LARGE SCALE GENOMIC DNA]</scope>
    <source>
        <strain evidence="6 7">VKM Ac-2059</strain>
    </source>
</reference>